<proteinExistence type="predicted"/>
<dbReference type="Pfam" id="PF08874">
    <property type="entry name" value="DUF1835"/>
    <property type="match status" value="1"/>
</dbReference>
<gene>
    <name evidence="2" type="ORF">SAMN04488519_11020</name>
</gene>
<organism evidence="2 3">
    <name type="scientific">Algoriphagus ornithinivorans</name>
    <dbReference type="NCBI Taxonomy" id="226506"/>
    <lineage>
        <taxon>Bacteria</taxon>
        <taxon>Pseudomonadati</taxon>
        <taxon>Bacteroidota</taxon>
        <taxon>Cytophagia</taxon>
        <taxon>Cytophagales</taxon>
        <taxon>Cyclobacteriaceae</taxon>
        <taxon>Algoriphagus</taxon>
    </lineage>
</organism>
<evidence type="ECO:0000313" key="2">
    <source>
        <dbReference type="EMBL" id="SFO63878.1"/>
    </source>
</evidence>
<dbReference type="EMBL" id="FOVW01000010">
    <property type="protein sequence ID" value="SFO63878.1"/>
    <property type="molecule type" value="Genomic_DNA"/>
</dbReference>
<feature type="domain" description="DUF1835" evidence="1">
    <location>
        <begin position="10"/>
        <end position="111"/>
    </location>
</feature>
<sequence>MIYHILNGDALKDQFPKGIIGEKIIFRECLIDGPIESDSEEAFWKTRKKFISEDYHDLNYDTYSKAEIEKITKIPNKSEVYFWFEEDCFCQVNFWKAVSLLGIKNHTAYLVLPGQKSPYSFANLSQKDLQDQFQNSQLLTNSDLLLFRKLWDHYKGGNFEMLTNEISGYESRFPFLSIAIQGIKEIKNRNLPAELLIQFKQQNPDSTFLEAFRYFHQIAPHYGLGDLQVLRIWEKIR</sequence>
<accession>A0A1I5ITM8</accession>
<name>A0A1I5ITM8_9BACT</name>
<evidence type="ECO:0000259" key="1">
    <source>
        <dbReference type="Pfam" id="PF08874"/>
    </source>
</evidence>
<dbReference type="AlphaFoldDB" id="A0A1I5ITM8"/>
<dbReference type="RefSeq" id="WP_091655143.1">
    <property type="nucleotide sequence ID" value="NZ_FOVW01000010.1"/>
</dbReference>
<dbReference type="STRING" id="226506.SAMN04488519_11020"/>
<reference evidence="3" key="1">
    <citation type="submission" date="2016-10" db="EMBL/GenBank/DDBJ databases">
        <authorList>
            <person name="Varghese N."/>
            <person name="Submissions S."/>
        </authorList>
    </citation>
    <scope>NUCLEOTIDE SEQUENCE [LARGE SCALE GENOMIC DNA]</scope>
    <source>
        <strain evidence="3">DSM 15282</strain>
    </source>
</reference>
<protein>
    <recommendedName>
        <fullName evidence="1">DUF1835 domain-containing protein</fullName>
    </recommendedName>
</protein>
<evidence type="ECO:0000313" key="3">
    <source>
        <dbReference type="Proteomes" id="UP000199564"/>
    </source>
</evidence>
<keyword evidence="3" id="KW-1185">Reference proteome</keyword>
<dbReference type="Proteomes" id="UP000199564">
    <property type="component" value="Unassembled WGS sequence"/>
</dbReference>
<dbReference type="InterPro" id="IPR014973">
    <property type="entry name" value="DUF1835"/>
</dbReference>